<sequence>MTGLWRLEIGKMEKGDGLDVLWFQDLDHGEVFSGRRTRKRLVNIVRRFVGEG</sequence>
<organism evidence="1 2">
    <name type="scientific">Dactylonectria estremocensis</name>
    <dbReference type="NCBI Taxonomy" id="1079267"/>
    <lineage>
        <taxon>Eukaryota</taxon>
        <taxon>Fungi</taxon>
        <taxon>Dikarya</taxon>
        <taxon>Ascomycota</taxon>
        <taxon>Pezizomycotina</taxon>
        <taxon>Sordariomycetes</taxon>
        <taxon>Hypocreomycetidae</taxon>
        <taxon>Hypocreales</taxon>
        <taxon>Nectriaceae</taxon>
        <taxon>Dactylonectria</taxon>
    </lineage>
</organism>
<evidence type="ECO:0000313" key="1">
    <source>
        <dbReference type="EMBL" id="KAH7118266.1"/>
    </source>
</evidence>
<gene>
    <name evidence="1" type="ORF">B0J13DRAFT_570033</name>
</gene>
<dbReference type="OrthoDB" id="6431331at2759"/>
<dbReference type="AlphaFoldDB" id="A0A9P9DFI5"/>
<accession>A0A9P9DFI5</accession>
<keyword evidence="2" id="KW-1185">Reference proteome</keyword>
<proteinExistence type="predicted"/>
<dbReference type="Proteomes" id="UP000717696">
    <property type="component" value="Unassembled WGS sequence"/>
</dbReference>
<protein>
    <submittedName>
        <fullName evidence="1">Uncharacterized protein</fullName>
    </submittedName>
</protein>
<reference evidence="1" key="1">
    <citation type="journal article" date="2021" name="Nat. Commun.">
        <title>Genetic determinants of endophytism in the Arabidopsis root mycobiome.</title>
        <authorList>
            <person name="Mesny F."/>
            <person name="Miyauchi S."/>
            <person name="Thiergart T."/>
            <person name="Pickel B."/>
            <person name="Atanasova L."/>
            <person name="Karlsson M."/>
            <person name="Huettel B."/>
            <person name="Barry K.W."/>
            <person name="Haridas S."/>
            <person name="Chen C."/>
            <person name="Bauer D."/>
            <person name="Andreopoulos W."/>
            <person name="Pangilinan J."/>
            <person name="LaButti K."/>
            <person name="Riley R."/>
            <person name="Lipzen A."/>
            <person name="Clum A."/>
            <person name="Drula E."/>
            <person name="Henrissat B."/>
            <person name="Kohler A."/>
            <person name="Grigoriev I.V."/>
            <person name="Martin F.M."/>
            <person name="Hacquard S."/>
        </authorList>
    </citation>
    <scope>NUCLEOTIDE SEQUENCE</scope>
    <source>
        <strain evidence="1">MPI-CAGE-AT-0021</strain>
    </source>
</reference>
<name>A0A9P9DFI5_9HYPO</name>
<comment type="caution">
    <text evidence="1">The sequence shown here is derived from an EMBL/GenBank/DDBJ whole genome shotgun (WGS) entry which is preliminary data.</text>
</comment>
<evidence type="ECO:0000313" key="2">
    <source>
        <dbReference type="Proteomes" id="UP000717696"/>
    </source>
</evidence>
<dbReference type="EMBL" id="JAGMUU010000032">
    <property type="protein sequence ID" value="KAH7118266.1"/>
    <property type="molecule type" value="Genomic_DNA"/>
</dbReference>